<dbReference type="AlphaFoldDB" id="A0A1H5UC34"/>
<dbReference type="InterPro" id="IPR051796">
    <property type="entry name" value="ISF_SsuE-like"/>
</dbReference>
<dbReference type="EMBL" id="FNUK01000008">
    <property type="protein sequence ID" value="SEF71978.1"/>
    <property type="molecule type" value="Genomic_DNA"/>
</dbReference>
<organism evidence="4 5">
    <name type="scientific">Caloramator fervidus</name>
    <dbReference type="NCBI Taxonomy" id="29344"/>
    <lineage>
        <taxon>Bacteria</taxon>
        <taxon>Bacillati</taxon>
        <taxon>Bacillota</taxon>
        <taxon>Clostridia</taxon>
        <taxon>Eubacteriales</taxon>
        <taxon>Clostridiaceae</taxon>
        <taxon>Caloramator</taxon>
    </lineage>
</organism>
<gene>
    <name evidence="4" type="ORF">SAMN05660865_00849</name>
</gene>
<evidence type="ECO:0000313" key="5">
    <source>
        <dbReference type="Proteomes" id="UP000242850"/>
    </source>
</evidence>
<sequence length="188" mass="21769">MKALVLFASPRRKNTYLITKGFIKGLEENKIEVVFIDVTKLNISHCISCNFCLKEEKCFIKDDMDKILELIKQCEILVLSSPVYFGTVTSYLKVLIDRCQILYNKRFVLKSEKDINKKGYMIFTAGGKNEKMLGSMELVAKFFMLSCGAKLEKMIYFLNTDEREVGDKEVELAYKIAKEITNNYMFNI</sequence>
<evidence type="ECO:0000259" key="3">
    <source>
        <dbReference type="Pfam" id="PF03358"/>
    </source>
</evidence>
<keyword evidence="2" id="KW-0288">FMN</keyword>
<dbReference type="Proteomes" id="UP000242850">
    <property type="component" value="Unassembled WGS sequence"/>
</dbReference>
<dbReference type="RefSeq" id="WP_159945795.1">
    <property type="nucleotide sequence ID" value="NZ_FNUK01000008.1"/>
</dbReference>
<keyword evidence="5" id="KW-1185">Reference proteome</keyword>
<evidence type="ECO:0000313" key="4">
    <source>
        <dbReference type="EMBL" id="SEF71978.1"/>
    </source>
</evidence>
<evidence type="ECO:0000256" key="1">
    <source>
        <dbReference type="ARBA" id="ARBA00022630"/>
    </source>
</evidence>
<proteinExistence type="predicted"/>
<evidence type="ECO:0000256" key="2">
    <source>
        <dbReference type="ARBA" id="ARBA00022643"/>
    </source>
</evidence>
<dbReference type="Gene3D" id="3.40.50.360">
    <property type="match status" value="1"/>
</dbReference>
<name>A0A1H5UC34_9CLOT</name>
<keyword evidence="1" id="KW-0285">Flavoprotein</keyword>
<dbReference type="Pfam" id="PF03358">
    <property type="entry name" value="FMN_red"/>
    <property type="match status" value="1"/>
</dbReference>
<accession>A0A1H5UC34</accession>
<protein>
    <submittedName>
        <fullName evidence="4">NADPH-dependent FMN reductase</fullName>
    </submittedName>
</protein>
<reference evidence="5" key="1">
    <citation type="submission" date="2016-10" db="EMBL/GenBank/DDBJ databases">
        <authorList>
            <person name="Varghese N."/>
            <person name="Submissions S."/>
        </authorList>
    </citation>
    <scope>NUCLEOTIDE SEQUENCE [LARGE SCALE GENOMIC DNA]</scope>
    <source>
        <strain evidence="5">DSM 5463</strain>
    </source>
</reference>
<dbReference type="SUPFAM" id="SSF52218">
    <property type="entry name" value="Flavoproteins"/>
    <property type="match status" value="1"/>
</dbReference>
<dbReference type="PANTHER" id="PTHR43278">
    <property type="entry name" value="NAD(P)H-DEPENDENT FMN-CONTAINING OXIDOREDUCTASE YWQN-RELATED"/>
    <property type="match status" value="1"/>
</dbReference>
<dbReference type="InterPro" id="IPR005025">
    <property type="entry name" value="FMN_Rdtase-like_dom"/>
</dbReference>
<dbReference type="OrthoDB" id="9805976at2"/>
<dbReference type="PANTHER" id="PTHR43278:SF4">
    <property type="entry name" value="NAD(P)H-DEPENDENT FMN-CONTAINING OXIDOREDUCTASE YWQN-RELATED"/>
    <property type="match status" value="1"/>
</dbReference>
<feature type="domain" description="NADPH-dependent FMN reductase-like" evidence="3">
    <location>
        <begin position="1"/>
        <end position="137"/>
    </location>
</feature>
<dbReference type="GO" id="GO:0016491">
    <property type="term" value="F:oxidoreductase activity"/>
    <property type="evidence" value="ECO:0007669"/>
    <property type="project" value="InterPro"/>
</dbReference>
<dbReference type="InterPro" id="IPR029039">
    <property type="entry name" value="Flavoprotein-like_sf"/>
</dbReference>